<dbReference type="GO" id="GO:0008202">
    <property type="term" value="P:steroid metabolic process"/>
    <property type="evidence" value="ECO:0007669"/>
    <property type="project" value="TreeGrafter"/>
</dbReference>
<evidence type="ECO:0000256" key="2">
    <source>
        <dbReference type="ARBA" id="ARBA00010617"/>
    </source>
</evidence>
<keyword evidence="8" id="KW-0492">Microsome</keyword>
<feature type="transmembrane region" description="Helical" evidence="9">
    <location>
        <begin position="12"/>
        <end position="33"/>
    </location>
</feature>
<dbReference type="PANTHER" id="PTHR24302:SF8">
    <property type="entry name" value="CYTOCHROME P450 3A-RELATED"/>
    <property type="match status" value="1"/>
</dbReference>
<comment type="catalytic activity">
    <reaction evidence="8">
        <text>an organic molecule + reduced [NADPH--hemoprotein reductase] + O2 = an alcohol + oxidized [NADPH--hemoprotein reductase] + H2O + H(+)</text>
        <dbReference type="Rhea" id="RHEA:17149"/>
        <dbReference type="Rhea" id="RHEA-COMP:11964"/>
        <dbReference type="Rhea" id="RHEA-COMP:11965"/>
        <dbReference type="ChEBI" id="CHEBI:15377"/>
        <dbReference type="ChEBI" id="CHEBI:15378"/>
        <dbReference type="ChEBI" id="CHEBI:15379"/>
        <dbReference type="ChEBI" id="CHEBI:30879"/>
        <dbReference type="ChEBI" id="CHEBI:57618"/>
        <dbReference type="ChEBI" id="CHEBI:58210"/>
        <dbReference type="ChEBI" id="CHEBI:142491"/>
        <dbReference type="EC" id="1.14.14.1"/>
    </reaction>
</comment>
<keyword evidence="11" id="KW-1185">Reference proteome</keyword>
<proteinExistence type="inferred from homology"/>
<evidence type="ECO:0000256" key="7">
    <source>
        <dbReference type="ARBA" id="ARBA00023033"/>
    </source>
</evidence>
<dbReference type="Gene3D" id="1.10.630.10">
    <property type="entry name" value="Cytochrome P450"/>
    <property type="match status" value="1"/>
</dbReference>
<evidence type="ECO:0000313" key="11">
    <source>
        <dbReference type="Proteomes" id="UP000694381"/>
    </source>
</evidence>
<comment type="cofactor">
    <cofactor evidence="1 8">
        <name>heme</name>
        <dbReference type="ChEBI" id="CHEBI:30413"/>
    </cofactor>
</comment>
<dbReference type="Ensembl" id="ENSNGAT00000001115.1">
    <property type="protein sequence ID" value="ENSNGAP00000001097.1"/>
    <property type="gene ID" value="ENSNGAG00000000778.1"/>
</dbReference>
<keyword evidence="5 8" id="KW-0560">Oxidoreductase</keyword>
<keyword evidence="8" id="KW-0256">Endoplasmic reticulum</keyword>
<name>A0A8C6QDD0_NANGA</name>
<dbReference type="Proteomes" id="UP000694381">
    <property type="component" value="Unassembled WGS sequence"/>
</dbReference>
<keyword evidence="6 8" id="KW-0408">Iron</keyword>
<keyword evidence="9" id="KW-0472">Membrane</keyword>
<dbReference type="EC" id="1.14.14.-" evidence="8"/>
<keyword evidence="9" id="KW-1133">Transmembrane helix</keyword>
<organism evidence="10 11">
    <name type="scientific">Nannospalax galili</name>
    <name type="common">Northern Israeli blind subterranean mole rat</name>
    <name type="synonym">Spalax galili</name>
    <dbReference type="NCBI Taxonomy" id="1026970"/>
    <lineage>
        <taxon>Eukaryota</taxon>
        <taxon>Metazoa</taxon>
        <taxon>Chordata</taxon>
        <taxon>Craniata</taxon>
        <taxon>Vertebrata</taxon>
        <taxon>Euteleostomi</taxon>
        <taxon>Mammalia</taxon>
        <taxon>Eutheria</taxon>
        <taxon>Euarchontoglires</taxon>
        <taxon>Glires</taxon>
        <taxon>Rodentia</taxon>
        <taxon>Myomorpha</taxon>
        <taxon>Muroidea</taxon>
        <taxon>Spalacidae</taxon>
        <taxon>Spalacinae</taxon>
        <taxon>Nannospalax</taxon>
    </lineage>
</organism>
<dbReference type="InterPro" id="IPR001128">
    <property type="entry name" value="Cyt_P450"/>
</dbReference>
<comment type="subcellular location">
    <subcellularLocation>
        <location evidence="8">Endoplasmic reticulum membrane</location>
    </subcellularLocation>
    <subcellularLocation>
        <location evidence="8">Microsome membrane</location>
    </subcellularLocation>
</comment>
<dbReference type="InterPro" id="IPR008072">
    <property type="entry name" value="Cyt_P450_E_CYP3A"/>
</dbReference>
<reference evidence="10" key="2">
    <citation type="submission" date="2025-09" db="UniProtKB">
        <authorList>
            <consortium name="Ensembl"/>
        </authorList>
    </citation>
    <scope>IDENTIFICATION</scope>
</reference>
<evidence type="ECO:0000256" key="1">
    <source>
        <dbReference type="ARBA" id="ARBA00001971"/>
    </source>
</evidence>
<dbReference type="AlphaFoldDB" id="A0A8C6QDD0"/>
<evidence type="ECO:0000256" key="6">
    <source>
        <dbReference type="ARBA" id="ARBA00023004"/>
    </source>
</evidence>
<dbReference type="GO" id="GO:0005506">
    <property type="term" value="F:iron ion binding"/>
    <property type="evidence" value="ECO:0007669"/>
    <property type="project" value="UniProtKB-UniRule"/>
</dbReference>
<evidence type="ECO:0000256" key="8">
    <source>
        <dbReference type="RuleBase" id="RU368049"/>
    </source>
</evidence>
<evidence type="ECO:0000256" key="9">
    <source>
        <dbReference type="SAM" id="Phobius"/>
    </source>
</evidence>
<keyword evidence="9" id="KW-0812">Transmembrane</keyword>
<dbReference type="GeneTree" id="ENSGT00950000182958"/>
<dbReference type="GO" id="GO:0020037">
    <property type="term" value="F:heme binding"/>
    <property type="evidence" value="ECO:0007669"/>
    <property type="project" value="UniProtKB-UniRule"/>
</dbReference>
<dbReference type="InterPro" id="IPR050705">
    <property type="entry name" value="Cytochrome_P450_3A"/>
</dbReference>
<protein>
    <recommendedName>
        <fullName evidence="8">Cytochrome P450 3A</fullName>
        <ecNumber evidence="8">1.14.14.-</ecNumber>
    </recommendedName>
</protein>
<dbReference type="GO" id="GO:0016712">
    <property type="term" value="F:oxidoreductase activity, acting on paired donors, with incorporation or reduction of molecular oxygen, reduced flavin or flavoprotein as one donor, and incorporation of one atom of oxygen"/>
    <property type="evidence" value="ECO:0007669"/>
    <property type="project" value="UniProtKB-EC"/>
</dbReference>
<dbReference type="PANTHER" id="PTHR24302">
    <property type="entry name" value="CYTOCHROME P450 FAMILY 3"/>
    <property type="match status" value="1"/>
</dbReference>
<dbReference type="GO" id="GO:0005789">
    <property type="term" value="C:endoplasmic reticulum membrane"/>
    <property type="evidence" value="ECO:0007669"/>
    <property type="project" value="UniProtKB-SubCell"/>
</dbReference>
<accession>A0A8C6QDD0</accession>
<comment type="function">
    <text evidence="8">Cytochromes P450 are a group of heme-thiolate monooxygenases. In liver microsomes, this enzyme is involved in an NADPH-dependent electron transport pathway. It oxidizes a variety of structurally unrelated compounds, including steroids, fatty acids, and xenobiotics.</text>
</comment>
<evidence type="ECO:0000256" key="5">
    <source>
        <dbReference type="ARBA" id="ARBA00023002"/>
    </source>
</evidence>
<evidence type="ECO:0000256" key="4">
    <source>
        <dbReference type="ARBA" id="ARBA00022723"/>
    </source>
</evidence>
<keyword evidence="3 8" id="KW-0349">Heme</keyword>
<reference evidence="10" key="1">
    <citation type="submission" date="2025-08" db="UniProtKB">
        <authorList>
            <consortium name="Ensembl"/>
        </authorList>
    </citation>
    <scope>IDENTIFICATION</scope>
</reference>
<dbReference type="SUPFAM" id="SSF48264">
    <property type="entry name" value="Cytochrome P450"/>
    <property type="match status" value="1"/>
</dbReference>
<comment type="similarity">
    <text evidence="2 8">Belongs to the cytochrome P450 family.</text>
</comment>
<evidence type="ECO:0000313" key="10">
    <source>
        <dbReference type="Ensembl" id="ENSNGAP00000001097.1"/>
    </source>
</evidence>
<evidence type="ECO:0000256" key="3">
    <source>
        <dbReference type="ARBA" id="ARBA00022617"/>
    </source>
</evidence>
<dbReference type="GO" id="GO:0050649">
    <property type="term" value="F:testosterone 6-beta-hydroxylase activity"/>
    <property type="evidence" value="ECO:0007669"/>
    <property type="project" value="TreeGrafter"/>
</dbReference>
<sequence length="137" mass="15432">MDPILNLSIEAWVLLATSLVLLYIYGTYSHGVFKKLGIPGPKPMPFIGNSFAYSDGVWKFDEECYKKYGKIWGIYDGPLPLMAITDPEMIKAVLVKECYSTFTNRRIPLKLSSQPLLQPENPIILNMLSRDKTTNGA</sequence>
<gene>
    <name evidence="10" type="primary">LOC103726480</name>
</gene>
<dbReference type="InterPro" id="IPR036396">
    <property type="entry name" value="Cyt_P450_sf"/>
</dbReference>
<keyword evidence="7 8" id="KW-0503">Monooxygenase</keyword>
<dbReference type="PRINTS" id="PR01689">
    <property type="entry name" value="EP450IICYP3A"/>
</dbReference>
<dbReference type="GO" id="GO:0070989">
    <property type="term" value="P:oxidative demethylation"/>
    <property type="evidence" value="ECO:0007669"/>
    <property type="project" value="TreeGrafter"/>
</dbReference>
<keyword evidence="4 8" id="KW-0479">Metal-binding</keyword>
<dbReference type="Pfam" id="PF00067">
    <property type="entry name" value="p450"/>
    <property type="match status" value="1"/>
</dbReference>